<proteinExistence type="predicted"/>
<keyword evidence="1" id="KW-0472">Membrane</keyword>
<dbReference type="Gene3D" id="1.25.40.10">
    <property type="entry name" value="Tetratricopeptide repeat domain"/>
    <property type="match status" value="1"/>
</dbReference>
<sequence>MPVALVVLLLDITLIYHASRTGRLQPWAFIILMVPLIGALAYIAVELVPEWFSSPGARQARQRVANRLDPEKRYRELCDRLAATDTIANRAALAEECAKVGRFSEAEQHYGHILSLPMGHDPAYAFGKAQAEFSAKRPADALATLDDLQKQWPDFDSADAHLLYARALAEVGRLDEALEEYHAVAGYFPGAEARVRYGMLLQMVGRSAEARVVFNELLIQMRRAPKYLREAQAEWLSIAEKQISI</sequence>
<dbReference type="Proteomes" id="UP000181962">
    <property type="component" value="Chromosome"/>
</dbReference>
<dbReference type="EMBL" id="CP017637">
    <property type="protein sequence ID" value="APG10819.1"/>
    <property type="molecule type" value="Genomic_DNA"/>
</dbReference>
<dbReference type="InterPro" id="IPR011990">
    <property type="entry name" value="TPR-like_helical_dom_sf"/>
</dbReference>
<reference evidence="3 4" key="1">
    <citation type="submission" date="2016-11" db="EMBL/GenBank/DDBJ databases">
        <title>Complete Genome Sequence of Bradyrhizobium sp. strain J5, an isolated from soybean nodule in Hokkaido.</title>
        <authorList>
            <person name="Kanehara K."/>
        </authorList>
    </citation>
    <scope>NUCLEOTIDE SEQUENCE [LARGE SCALE GENOMIC DNA]</scope>
    <source>
        <strain evidence="3 4">J5</strain>
    </source>
</reference>
<feature type="transmembrane region" description="Helical" evidence="1">
    <location>
        <begin position="25"/>
        <end position="45"/>
    </location>
</feature>
<evidence type="ECO:0000259" key="2">
    <source>
        <dbReference type="Pfam" id="PF21545"/>
    </source>
</evidence>
<keyword evidence="1" id="KW-0812">Transmembrane</keyword>
<keyword evidence="1" id="KW-1133">Transmembrane helix</keyword>
<evidence type="ECO:0000313" key="3">
    <source>
        <dbReference type="EMBL" id="APG10819.1"/>
    </source>
</evidence>
<evidence type="ECO:0000313" key="4">
    <source>
        <dbReference type="Proteomes" id="UP000181962"/>
    </source>
</evidence>
<organism evidence="3 4">
    <name type="scientific">Bradyrhizobium japonicum</name>
    <dbReference type="NCBI Taxonomy" id="375"/>
    <lineage>
        <taxon>Bacteria</taxon>
        <taxon>Pseudomonadati</taxon>
        <taxon>Pseudomonadota</taxon>
        <taxon>Alphaproteobacteria</taxon>
        <taxon>Hyphomicrobiales</taxon>
        <taxon>Nitrobacteraceae</taxon>
        <taxon>Bradyrhizobium</taxon>
    </lineage>
</organism>
<dbReference type="InterPro" id="IPR014562">
    <property type="entry name" value="UCP030959_TPR_rpt-cont"/>
</dbReference>
<dbReference type="RefSeq" id="WP_071912385.1">
    <property type="nucleotide sequence ID" value="NZ_CP017637.1"/>
</dbReference>
<dbReference type="OrthoDB" id="7559170at2"/>
<dbReference type="SUPFAM" id="SSF48452">
    <property type="entry name" value="TPR-like"/>
    <property type="match status" value="1"/>
</dbReference>
<dbReference type="AlphaFoldDB" id="A0A1L3FBZ5"/>
<protein>
    <recommendedName>
        <fullName evidence="2">ESX-1 secretion system protein EccA1-like N-terminal domain-containing protein</fullName>
    </recommendedName>
</protein>
<gene>
    <name evidence="3" type="ORF">BKD09_21030</name>
</gene>
<name>A0A1L3FBZ5_BRAJP</name>
<feature type="domain" description="ESX-1 secretion system protein EccA1-like N-terminal" evidence="2">
    <location>
        <begin position="77"/>
        <end position="220"/>
    </location>
</feature>
<accession>A0A1L3FBZ5</accession>
<dbReference type="PIRSF" id="PIRSF030959">
    <property type="entry name" value="UCP030959"/>
    <property type="match status" value="1"/>
</dbReference>
<dbReference type="InterPro" id="IPR049078">
    <property type="entry name" value="T7SS_EccA1-like_N"/>
</dbReference>
<dbReference type="Pfam" id="PF21545">
    <property type="entry name" value="T7SS_EccA1_N"/>
    <property type="match status" value="1"/>
</dbReference>
<evidence type="ECO:0000256" key="1">
    <source>
        <dbReference type="SAM" id="Phobius"/>
    </source>
</evidence>